<dbReference type="EMBL" id="SRYB01000008">
    <property type="protein sequence ID" value="TGY79169.1"/>
    <property type="molecule type" value="Genomic_DNA"/>
</dbReference>
<keyword evidence="2" id="KW-1185">Reference proteome</keyword>
<evidence type="ECO:0000313" key="1">
    <source>
        <dbReference type="EMBL" id="TGY79169.1"/>
    </source>
</evidence>
<comment type="caution">
    <text evidence="1">The sequence shown here is derived from an EMBL/GenBank/DDBJ whole genome shotgun (WGS) entry which is preliminary data.</text>
</comment>
<evidence type="ECO:0000313" key="2">
    <source>
        <dbReference type="Proteomes" id="UP000306319"/>
    </source>
</evidence>
<dbReference type="Proteomes" id="UP000306319">
    <property type="component" value="Unassembled WGS sequence"/>
</dbReference>
<organism evidence="1 2">
    <name type="scientific">Lepagella muris</name>
    <dbReference type="NCBI Taxonomy" id="3032870"/>
    <lineage>
        <taxon>Bacteria</taxon>
        <taxon>Pseudomonadati</taxon>
        <taxon>Bacteroidota</taxon>
        <taxon>Bacteroidia</taxon>
        <taxon>Bacteroidales</taxon>
        <taxon>Muribaculaceae</taxon>
        <taxon>Lepagella</taxon>
    </lineage>
</organism>
<sequence>MKQEETLATSHKSLIDSILEIMIKNGIGRTTMDHISSTLKISKRTLYEIFSSKDSLIAEVIKAYNTNLADKHLEIAQTSNNEIEALLKIFLYSRDIINHMDIGFYHDMDAFYMRNHKNSRETQFIYLKNMLALVENGVKNGLFREDINYLVHFRMLVLQMESLKRFEQTFPSDITLLDVYDTVCVSFVRGIASEKGMKVIDKFLSKHPELVRKIPLNQVSPRIEGQR</sequence>
<name>A0AC61RHY2_9BACT</name>
<gene>
    <name evidence="1" type="ORF">E5331_07255</name>
</gene>
<reference evidence="1" key="1">
    <citation type="submission" date="2019-04" db="EMBL/GenBank/DDBJ databases">
        <title>Microbes associate with the intestines of laboratory mice.</title>
        <authorList>
            <person name="Navarre W."/>
            <person name="Wong E."/>
            <person name="Huang K."/>
            <person name="Tropini C."/>
            <person name="Ng K."/>
            <person name="Yu B."/>
        </authorList>
    </citation>
    <scope>NUCLEOTIDE SEQUENCE</scope>
    <source>
        <strain evidence="1">NM04_E33</strain>
    </source>
</reference>
<accession>A0AC61RHY2</accession>
<protein>
    <submittedName>
        <fullName evidence="1">TetR/AcrR family transcriptional regulator</fullName>
    </submittedName>
</protein>
<proteinExistence type="predicted"/>